<evidence type="ECO:0000256" key="7">
    <source>
        <dbReference type="ARBA" id="ARBA00023136"/>
    </source>
</evidence>
<dbReference type="PANTHER" id="PTHR30269:SF37">
    <property type="entry name" value="MEMBRANE TRANSPORTER PROTEIN"/>
    <property type="match status" value="1"/>
</dbReference>
<dbReference type="PANTHER" id="PTHR30269">
    <property type="entry name" value="TRANSMEMBRANE PROTEIN YFCA"/>
    <property type="match status" value="1"/>
</dbReference>
<feature type="transmembrane region" description="Helical" evidence="8">
    <location>
        <begin position="51"/>
        <end position="68"/>
    </location>
</feature>
<dbReference type="InterPro" id="IPR002781">
    <property type="entry name" value="TM_pro_TauE-like"/>
</dbReference>
<reference evidence="10" key="1">
    <citation type="journal article" date="2019" name="Int. J. Syst. Evol. Microbiol.">
        <title>The Global Catalogue of Microorganisms (GCM) 10K type strain sequencing project: providing services to taxonomists for standard genome sequencing and annotation.</title>
        <authorList>
            <consortium name="The Broad Institute Genomics Platform"/>
            <consortium name="The Broad Institute Genome Sequencing Center for Infectious Disease"/>
            <person name="Wu L."/>
            <person name="Ma J."/>
        </authorList>
    </citation>
    <scope>NUCLEOTIDE SEQUENCE [LARGE SCALE GENOMIC DNA]</scope>
    <source>
        <strain evidence="10">NCAIM B.02333</strain>
    </source>
</reference>
<feature type="transmembrane region" description="Helical" evidence="8">
    <location>
        <begin position="175"/>
        <end position="194"/>
    </location>
</feature>
<keyword evidence="10" id="KW-1185">Reference proteome</keyword>
<name>A0ABV7WGQ5_9MICO</name>
<feature type="transmembrane region" description="Helical" evidence="8">
    <location>
        <begin position="105"/>
        <end position="124"/>
    </location>
</feature>
<keyword evidence="4 8" id="KW-1003">Cell membrane</keyword>
<keyword evidence="5 8" id="KW-0812">Transmembrane</keyword>
<proteinExistence type="inferred from homology"/>
<evidence type="ECO:0000256" key="8">
    <source>
        <dbReference type="RuleBase" id="RU363041"/>
    </source>
</evidence>
<feature type="transmembrane region" description="Helical" evidence="8">
    <location>
        <begin position="136"/>
        <end position="155"/>
    </location>
</feature>
<accession>A0ABV7WGQ5</accession>
<evidence type="ECO:0000256" key="5">
    <source>
        <dbReference type="ARBA" id="ARBA00022692"/>
    </source>
</evidence>
<feature type="transmembrane region" description="Helical" evidence="8">
    <location>
        <begin position="80"/>
        <end position="99"/>
    </location>
</feature>
<gene>
    <name evidence="9" type="ORF">ACFOLH_11775</name>
</gene>
<feature type="transmembrane region" description="Helical" evidence="8">
    <location>
        <begin position="12"/>
        <end position="45"/>
    </location>
</feature>
<evidence type="ECO:0000256" key="4">
    <source>
        <dbReference type="ARBA" id="ARBA00022475"/>
    </source>
</evidence>
<feature type="transmembrane region" description="Helical" evidence="8">
    <location>
        <begin position="201"/>
        <end position="220"/>
    </location>
</feature>
<evidence type="ECO:0000256" key="2">
    <source>
        <dbReference type="ARBA" id="ARBA00009142"/>
    </source>
</evidence>
<organism evidence="9 10">
    <name type="scientific">Aquipuribacter hungaricus</name>
    <dbReference type="NCBI Taxonomy" id="545624"/>
    <lineage>
        <taxon>Bacteria</taxon>
        <taxon>Bacillati</taxon>
        <taxon>Actinomycetota</taxon>
        <taxon>Actinomycetes</taxon>
        <taxon>Micrococcales</taxon>
        <taxon>Intrasporangiaceae</taxon>
        <taxon>Aquipuribacter</taxon>
    </lineage>
</organism>
<keyword evidence="6 8" id="KW-1133">Transmembrane helix</keyword>
<feature type="transmembrane region" description="Helical" evidence="8">
    <location>
        <begin position="232"/>
        <end position="251"/>
    </location>
</feature>
<comment type="subcellular location">
    <subcellularLocation>
        <location evidence="1 8">Cell membrane</location>
        <topology evidence="1 8">Multi-pass membrane protein</topology>
    </subcellularLocation>
</comment>
<comment type="similarity">
    <text evidence="2 8">Belongs to the 4-toluene sulfonate uptake permease (TSUP) (TC 2.A.102) family.</text>
</comment>
<keyword evidence="3" id="KW-0813">Transport</keyword>
<dbReference type="InterPro" id="IPR052017">
    <property type="entry name" value="TSUP"/>
</dbReference>
<evidence type="ECO:0000256" key="3">
    <source>
        <dbReference type="ARBA" id="ARBA00022448"/>
    </source>
</evidence>
<protein>
    <recommendedName>
        <fullName evidence="8">Probable membrane transporter protein</fullName>
    </recommendedName>
</protein>
<dbReference type="Pfam" id="PF01925">
    <property type="entry name" value="TauE"/>
    <property type="match status" value="1"/>
</dbReference>
<sequence>MTWLGDLGADPAALAVCSLVVVLGALVQGVLGFGLALLAVPVLAWVAPQTVPVGVLVVVLPLVLVSALRERAHLDLRGVGWALVGRVPGGAVGALAVQALPVRGLQLLVAGTVGAAVLAAMVADSRPARPRPVRRTTLALAGALSGLGGTTSGIGGPPMAVAFRNSGGPAIRSTLATFFLLGALLSIGSLALVGEVSPERLGAGLVLLPAVGVGYLLSGLLRPRVRPEVLRVAVLAVSGVAAVALLAEALLG</sequence>
<comment type="caution">
    <text evidence="9">The sequence shown here is derived from an EMBL/GenBank/DDBJ whole genome shotgun (WGS) entry which is preliminary data.</text>
</comment>
<dbReference type="RefSeq" id="WP_340292116.1">
    <property type="nucleotide sequence ID" value="NZ_JBBEOI010000060.1"/>
</dbReference>
<evidence type="ECO:0000313" key="9">
    <source>
        <dbReference type="EMBL" id="MFC3689021.1"/>
    </source>
</evidence>
<evidence type="ECO:0000256" key="1">
    <source>
        <dbReference type="ARBA" id="ARBA00004651"/>
    </source>
</evidence>
<evidence type="ECO:0000256" key="6">
    <source>
        <dbReference type="ARBA" id="ARBA00022989"/>
    </source>
</evidence>
<dbReference type="EMBL" id="JBHRWW010000007">
    <property type="protein sequence ID" value="MFC3689021.1"/>
    <property type="molecule type" value="Genomic_DNA"/>
</dbReference>
<keyword evidence="7 8" id="KW-0472">Membrane</keyword>
<dbReference type="Proteomes" id="UP001595685">
    <property type="component" value="Unassembled WGS sequence"/>
</dbReference>
<evidence type="ECO:0000313" key="10">
    <source>
        <dbReference type="Proteomes" id="UP001595685"/>
    </source>
</evidence>